<gene>
    <name evidence="1" type="ORF">B0A55_02428</name>
</gene>
<dbReference type="AlphaFoldDB" id="A0A4U0XUF7"/>
<accession>A0A4U0XUF7</accession>
<proteinExistence type="predicted"/>
<organism evidence="1 2">
    <name type="scientific">Friedmanniomyces simplex</name>
    <dbReference type="NCBI Taxonomy" id="329884"/>
    <lineage>
        <taxon>Eukaryota</taxon>
        <taxon>Fungi</taxon>
        <taxon>Dikarya</taxon>
        <taxon>Ascomycota</taxon>
        <taxon>Pezizomycotina</taxon>
        <taxon>Dothideomycetes</taxon>
        <taxon>Dothideomycetidae</taxon>
        <taxon>Mycosphaerellales</taxon>
        <taxon>Teratosphaeriaceae</taxon>
        <taxon>Friedmanniomyces</taxon>
    </lineage>
</organism>
<dbReference type="EMBL" id="NAJQ01000097">
    <property type="protein sequence ID" value="TKA79123.1"/>
    <property type="molecule type" value="Genomic_DNA"/>
</dbReference>
<sequence length="132" mass="14317">MSHPTTKGMADNKPANEPANGPAIECSVCGDEGTKSTTAIVCGDSVCHSCITEMFTLATEDESNYPPQWASHKLDIADFLDAIPVPVQHQFRTKSKEWEVKPVDRMYCQVKTASELPGEVQPRRAAPSPASV</sequence>
<evidence type="ECO:0000313" key="1">
    <source>
        <dbReference type="EMBL" id="TKA79123.1"/>
    </source>
</evidence>
<evidence type="ECO:0000313" key="2">
    <source>
        <dbReference type="Proteomes" id="UP000309340"/>
    </source>
</evidence>
<dbReference type="Proteomes" id="UP000309340">
    <property type="component" value="Unassembled WGS sequence"/>
</dbReference>
<keyword evidence="2" id="KW-1185">Reference proteome</keyword>
<protein>
    <submittedName>
        <fullName evidence="1">Uncharacterized protein</fullName>
    </submittedName>
</protein>
<comment type="caution">
    <text evidence="1">The sequence shown here is derived from an EMBL/GenBank/DDBJ whole genome shotgun (WGS) entry which is preliminary data.</text>
</comment>
<dbReference type="OrthoDB" id="10009520at2759"/>
<name>A0A4U0XUF7_9PEZI</name>
<reference evidence="1 2" key="1">
    <citation type="submission" date="2017-03" db="EMBL/GenBank/DDBJ databases">
        <title>Genomes of endolithic fungi from Antarctica.</title>
        <authorList>
            <person name="Coleine C."/>
            <person name="Masonjones S."/>
            <person name="Stajich J.E."/>
        </authorList>
    </citation>
    <scope>NUCLEOTIDE SEQUENCE [LARGE SCALE GENOMIC DNA]</scope>
    <source>
        <strain evidence="1 2">CCFEE 5184</strain>
    </source>
</reference>
<dbReference type="SUPFAM" id="SSF57850">
    <property type="entry name" value="RING/U-box"/>
    <property type="match status" value="1"/>
</dbReference>